<organism evidence="2 3">
    <name type="scientific">Candidatus Alloenteromonas pullicola</name>
    <dbReference type="NCBI Taxonomy" id="2840784"/>
    <lineage>
        <taxon>Bacteria</taxon>
        <taxon>Bacillati</taxon>
        <taxon>Bacillota</taxon>
        <taxon>Bacillota incertae sedis</taxon>
        <taxon>Candidatus Alloenteromonas</taxon>
    </lineage>
</organism>
<dbReference type="AlphaFoldDB" id="A0A9D1LPB8"/>
<comment type="caution">
    <text evidence="2">The sequence shown here is derived from an EMBL/GenBank/DDBJ whole genome shotgun (WGS) entry which is preliminary data.</text>
</comment>
<dbReference type="Gene3D" id="3.90.550.10">
    <property type="entry name" value="Spore Coat Polysaccharide Biosynthesis Protein SpsA, Chain A"/>
    <property type="match status" value="1"/>
</dbReference>
<reference evidence="2" key="1">
    <citation type="submission" date="2020-10" db="EMBL/GenBank/DDBJ databases">
        <authorList>
            <person name="Gilroy R."/>
        </authorList>
    </citation>
    <scope>NUCLEOTIDE SEQUENCE</scope>
    <source>
        <strain evidence="2">ChiGjej1B1-22543</strain>
    </source>
</reference>
<name>A0A9D1LPB8_9FIRM</name>
<reference evidence="2" key="2">
    <citation type="journal article" date="2021" name="PeerJ">
        <title>Extensive microbial diversity within the chicken gut microbiome revealed by metagenomics and culture.</title>
        <authorList>
            <person name="Gilroy R."/>
            <person name="Ravi A."/>
            <person name="Getino M."/>
            <person name="Pursley I."/>
            <person name="Horton D.L."/>
            <person name="Alikhan N.F."/>
            <person name="Baker D."/>
            <person name="Gharbi K."/>
            <person name="Hall N."/>
            <person name="Watson M."/>
            <person name="Adriaenssens E.M."/>
            <person name="Foster-Nyarko E."/>
            <person name="Jarju S."/>
            <person name="Secka A."/>
            <person name="Antonio M."/>
            <person name="Oren A."/>
            <person name="Chaudhuri R.R."/>
            <person name="La Ragione R."/>
            <person name="Hildebrand F."/>
            <person name="Pallen M.J."/>
        </authorList>
    </citation>
    <scope>NUCLEOTIDE SEQUENCE</scope>
    <source>
        <strain evidence="2">ChiGjej1B1-22543</strain>
    </source>
</reference>
<dbReference type="EMBL" id="DVMV01000037">
    <property type="protein sequence ID" value="HIU45512.1"/>
    <property type="molecule type" value="Genomic_DNA"/>
</dbReference>
<accession>A0A9D1LPB8</accession>
<evidence type="ECO:0000313" key="3">
    <source>
        <dbReference type="Proteomes" id="UP000824070"/>
    </source>
</evidence>
<dbReference type="PANTHER" id="PTHR22916">
    <property type="entry name" value="GLYCOSYLTRANSFERASE"/>
    <property type="match status" value="1"/>
</dbReference>
<sequence>MRLSLVIPVAHTNTLNELIASFPSELGFEAIFALEPGCDEEKAIIEKACAEDGRLKLIINPERLGPMGSRISGIKAATGDVIAFADADDVLEKGYFKALEREFDAGVDAVCFSFSYLKGEKKRRTLLRVARRKVVSGVAAGKLLLRDLTVRGFLWAKAFRREVLLNMPCIDLRCRFEDSPFALPALCCCAKVSLIPDSLYIYRKGNGGMTSTLSSTRPYERIASFAAIRHYEDAYCPELKPHSLFASARNYLSLLLDISLARKDGLGKKAARELKRDYRLTCCNGMLPLEGRTYSSYLVGALPYMPIALIK</sequence>
<protein>
    <submittedName>
        <fullName evidence="2">Glycosyltransferase family 2 protein</fullName>
    </submittedName>
</protein>
<proteinExistence type="predicted"/>
<feature type="domain" description="Glycosyltransferase 2-like" evidence="1">
    <location>
        <begin position="25"/>
        <end position="129"/>
    </location>
</feature>
<dbReference type="InterPro" id="IPR001173">
    <property type="entry name" value="Glyco_trans_2-like"/>
</dbReference>
<evidence type="ECO:0000313" key="2">
    <source>
        <dbReference type="EMBL" id="HIU45512.1"/>
    </source>
</evidence>
<dbReference type="Pfam" id="PF00535">
    <property type="entry name" value="Glycos_transf_2"/>
    <property type="match status" value="1"/>
</dbReference>
<dbReference type="InterPro" id="IPR029044">
    <property type="entry name" value="Nucleotide-diphossugar_trans"/>
</dbReference>
<gene>
    <name evidence="2" type="ORF">IAC52_04365</name>
</gene>
<dbReference type="Proteomes" id="UP000824070">
    <property type="component" value="Unassembled WGS sequence"/>
</dbReference>
<dbReference type="CDD" id="cd00761">
    <property type="entry name" value="Glyco_tranf_GTA_type"/>
    <property type="match status" value="1"/>
</dbReference>
<dbReference type="SUPFAM" id="SSF53448">
    <property type="entry name" value="Nucleotide-diphospho-sugar transferases"/>
    <property type="match status" value="1"/>
</dbReference>
<evidence type="ECO:0000259" key="1">
    <source>
        <dbReference type="Pfam" id="PF00535"/>
    </source>
</evidence>